<dbReference type="OrthoDB" id="1431288at2759"/>
<dbReference type="PANTHER" id="PTHR37984">
    <property type="entry name" value="PROTEIN CBG26694"/>
    <property type="match status" value="1"/>
</dbReference>
<comment type="caution">
    <text evidence="1">The sequence shown here is derived from an EMBL/GenBank/DDBJ whole genome shotgun (WGS) entry which is preliminary data.</text>
</comment>
<dbReference type="InterPro" id="IPR043502">
    <property type="entry name" value="DNA/RNA_pol_sf"/>
</dbReference>
<gene>
    <name evidence="1" type="primary">Tf2-8</name>
    <name evidence="1" type="ORF">CR513_50900</name>
</gene>
<dbReference type="Gene3D" id="3.30.70.270">
    <property type="match status" value="1"/>
</dbReference>
<accession>A0A371EV70</accession>
<reference evidence="1" key="1">
    <citation type="submission" date="2018-05" db="EMBL/GenBank/DDBJ databases">
        <title>Draft genome of Mucuna pruriens seed.</title>
        <authorList>
            <person name="Nnadi N.E."/>
            <person name="Vos R."/>
            <person name="Hasami M.H."/>
            <person name="Devisetty U.K."/>
            <person name="Aguiy J.C."/>
        </authorList>
    </citation>
    <scope>NUCLEOTIDE SEQUENCE [LARGE SCALE GENOMIC DNA]</scope>
    <source>
        <strain evidence="1">JCA_2017</strain>
    </source>
</reference>
<dbReference type="PANTHER" id="PTHR37984:SF5">
    <property type="entry name" value="PROTEIN NYNRIN-LIKE"/>
    <property type="match status" value="1"/>
</dbReference>
<organism evidence="1 2">
    <name type="scientific">Mucuna pruriens</name>
    <name type="common">Velvet bean</name>
    <name type="synonym">Dolichos pruriens</name>
    <dbReference type="NCBI Taxonomy" id="157652"/>
    <lineage>
        <taxon>Eukaryota</taxon>
        <taxon>Viridiplantae</taxon>
        <taxon>Streptophyta</taxon>
        <taxon>Embryophyta</taxon>
        <taxon>Tracheophyta</taxon>
        <taxon>Spermatophyta</taxon>
        <taxon>Magnoliopsida</taxon>
        <taxon>eudicotyledons</taxon>
        <taxon>Gunneridae</taxon>
        <taxon>Pentapetalae</taxon>
        <taxon>rosids</taxon>
        <taxon>fabids</taxon>
        <taxon>Fabales</taxon>
        <taxon>Fabaceae</taxon>
        <taxon>Papilionoideae</taxon>
        <taxon>50 kb inversion clade</taxon>
        <taxon>NPAAA clade</taxon>
        <taxon>indigoferoid/millettioid clade</taxon>
        <taxon>Phaseoleae</taxon>
        <taxon>Mucuna</taxon>
    </lineage>
</organism>
<dbReference type="InterPro" id="IPR043128">
    <property type="entry name" value="Rev_trsase/Diguanyl_cyclase"/>
</dbReference>
<dbReference type="EMBL" id="QJKJ01011915">
    <property type="protein sequence ID" value="RDX69913.1"/>
    <property type="molecule type" value="Genomic_DNA"/>
</dbReference>
<dbReference type="Proteomes" id="UP000257109">
    <property type="component" value="Unassembled WGS sequence"/>
</dbReference>
<keyword evidence="2" id="KW-1185">Reference proteome</keyword>
<name>A0A371EV70_MUCPR</name>
<dbReference type="SUPFAM" id="SSF56672">
    <property type="entry name" value="DNA/RNA polymerases"/>
    <property type="match status" value="1"/>
</dbReference>
<feature type="non-terminal residue" evidence="1">
    <location>
        <position position="1"/>
    </location>
</feature>
<protein>
    <submittedName>
        <fullName evidence="1">Tf2-8</fullName>
    </submittedName>
</protein>
<dbReference type="InterPro" id="IPR050951">
    <property type="entry name" value="Retrovirus_Pol_polyprotein"/>
</dbReference>
<sequence length="100" mass="11988">MVVKSPDPKEHIKDLEEIFTQFRKYDMRLNSNKCVFKSFREKFLGFMLTHRGIEANLDKCKVIIQMKSHQNIKEVQRLTRRLTSLSRFLPRAAEKARPFF</sequence>
<evidence type="ECO:0000313" key="2">
    <source>
        <dbReference type="Proteomes" id="UP000257109"/>
    </source>
</evidence>
<proteinExistence type="predicted"/>
<evidence type="ECO:0000313" key="1">
    <source>
        <dbReference type="EMBL" id="RDX69913.1"/>
    </source>
</evidence>
<dbReference type="AlphaFoldDB" id="A0A371EV70"/>